<sequence length="1013" mass="107944">MPFHGSSPVFVGRSAELAALTEHAHRARTGSPSVMLLAGDAGIGKTRLLGEFARSSPTRVVTGGCLELGMDGLSFAPFVTVLRHLLRDLGRAPFDALAEDGEHELARLLPELGPVPRERREARGRLFEQVLRLLTGVAAPDGLTLVVEDLHWADPSTRDLLVFLIRNLTDAPVQVIVSFRSDDLHRDHPLRRLLPELQRLPTVDRLDLSPLTREEVARQAAAIRGGDLSPDEVATLHERAGGYPLFVESLLEDAGHDAGTLPERPRELLLAGLRRVDDAARSVIDIASVGALDGGRIGHELLAHVAELPETDLDTALRSAIDANILLVDGPGYRFRHALLREAVHQDLLPGQHTRLHLRWAEVIDAHPDLVPPDRLAVEQAHHYHAAREPARALGAAWRAARHAARSFGYAEELRMLERVIALWGRVADPGSLVDGLSLAEVFDHAAAAAFDSGEFARTLELCDTGLAELPASLRASSVPLDRGAADPTGTARSVTRGRLLRRRGLARIQLGEEAGIEDLYTALEVHPPDDGNYGFLLARLASELMLRAEPVPAGRLPAGHPLLVLIGRDGEGPVSAIELARAALSHTERHGDDCARSEALITLAALQAGDGLEAEARAAFDDGLALARAIGEASMEVRALGDLASLLRGRGEYAQARDLCLAGLERAREASLLRVCAAFVMVNLAEISVETGALREGLDQARQGLGWASSSLHRAHLNCLAGRISLALGDLDAARAAWAAVEREAISGRPRVNHALATATFTVELHQTLGDFDAALEAGLRATRDIAVERDPAYGWPLLDALARLLSPLGATDTAAARVAELRERVERPASLMEPNGPVQAALRRSIRARLADADGEAPDASRVSWQAMAEEWGRLGLPLARAEALLLAAEAAAVAGDRGGAAPLLRDAARLAGEAGAVPLERRAASLARRINVALDPSNGSTPPAPPAGLTPRETEVLRLLARGHTNAAIAAELFISAKTASVHVSNILAKLGVANRVAAAGRARELGLVH</sequence>
<protein>
    <submittedName>
        <fullName evidence="4">Regulatory protein, luxR family</fullName>
    </submittedName>
</protein>
<dbReference type="RefSeq" id="WP_078760411.1">
    <property type="nucleotide sequence ID" value="NZ_FUWS01000002.1"/>
</dbReference>
<feature type="domain" description="HTH luxR-type" evidence="3">
    <location>
        <begin position="945"/>
        <end position="1010"/>
    </location>
</feature>
<dbReference type="InterPro" id="IPR027417">
    <property type="entry name" value="P-loop_NTPase"/>
</dbReference>
<dbReference type="PANTHER" id="PTHR16305:SF35">
    <property type="entry name" value="TRANSCRIPTIONAL ACTIVATOR DOMAIN"/>
    <property type="match status" value="1"/>
</dbReference>
<proteinExistence type="predicted"/>
<dbReference type="SMART" id="SM00421">
    <property type="entry name" value="HTH_LUXR"/>
    <property type="match status" value="1"/>
</dbReference>
<dbReference type="STRING" id="1122192.SAMN02745673_01028"/>
<dbReference type="Pfam" id="PF13191">
    <property type="entry name" value="AAA_16"/>
    <property type="match status" value="1"/>
</dbReference>
<keyword evidence="2" id="KW-0067">ATP-binding</keyword>
<gene>
    <name evidence="4" type="ORF">SAMN02745673_01028</name>
</gene>
<dbReference type="Pfam" id="PF00196">
    <property type="entry name" value="GerE"/>
    <property type="match status" value="1"/>
</dbReference>
<dbReference type="PRINTS" id="PR00038">
    <property type="entry name" value="HTHLUXR"/>
</dbReference>
<evidence type="ECO:0000313" key="4">
    <source>
        <dbReference type="EMBL" id="SJZ64234.1"/>
    </source>
</evidence>
<keyword evidence="5" id="KW-1185">Reference proteome</keyword>
<organism evidence="4 5">
    <name type="scientific">Marinactinospora thermotolerans DSM 45154</name>
    <dbReference type="NCBI Taxonomy" id="1122192"/>
    <lineage>
        <taxon>Bacteria</taxon>
        <taxon>Bacillati</taxon>
        <taxon>Actinomycetota</taxon>
        <taxon>Actinomycetes</taxon>
        <taxon>Streptosporangiales</taxon>
        <taxon>Nocardiopsidaceae</taxon>
        <taxon>Marinactinospora</taxon>
    </lineage>
</organism>
<dbReference type="GO" id="GO:0004016">
    <property type="term" value="F:adenylate cyclase activity"/>
    <property type="evidence" value="ECO:0007669"/>
    <property type="project" value="TreeGrafter"/>
</dbReference>
<dbReference type="GO" id="GO:0003677">
    <property type="term" value="F:DNA binding"/>
    <property type="evidence" value="ECO:0007669"/>
    <property type="project" value="InterPro"/>
</dbReference>
<dbReference type="EMBL" id="FUWS01000002">
    <property type="protein sequence ID" value="SJZ64234.1"/>
    <property type="molecule type" value="Genomic_DNA"/>
</dbReference>
<dbReference type="CDD" id="cd06170">
    <property type="entry name" value="LuxR_C_like"/>
    <property type="match status" value="1"/>
</dbReference>
<evidence type="ECO:0000313" key="5">
    <source>
        <dbReference type="Proteomes" id="UP000190637"/>
    </source>
</evidence>
<dbReference type="PROSITE" id="PS50043">
    <property type="entry name" value="HTH_LUXR_2"/>
    <property type="match status" value="1"/>
</dbReference>
<dbReference type="InterPro" id="IPR036388">
    <property type="entry name" value="WH-like_DNA-bd_sf"/>
</dbReference>
<dbReference type="SUPFAM" id="SSF48452">
    <property type="entry name" value="TPR-like"/>
    <property type="match status" value="1"/>
</dbReference>
<dbReference type="Proteomes" id="UP000190637">
    <property type="component" value="Unassembled WGS sequence"/>
</dbReference>
<dbReference type="GO" id="GO:0005524">
    <property type="term" value="F:ATP binding"/>
    <property type="evidence" value="ECO:0007669"/>
    <property type="project" value="UniProtKB-KW"/>
</dbReference>
<name>A0A1T4MBY3_9ACTN</name>
<dbReference type="SUPFAM" id="SSF52540">
    <property type="entry name" value="P-loop containing nucleoside triphosphate hydrolases"/>
    <property type="match status" value="1"/>
</dbReference>
<dbReference type="InterPro" id="IPR011990">
    <property type="entry name" value="TPR-like_helical_dom_sf"/>
</dbReference>
<dbReference type="InterPro" id="IPR016032">
    <property type="entry name" value="Sig_transdc_resp-reg_C-effctor"/>
</dbReference>
<evidence type="ECO:0000256" key="2">
    <source>
        <dbReference type="ARBA" id="ARBA00022840"/>
    </source>
</evidence>
<dbReference type="PANTHER" id="PTHR16305">
    <property type="entry name" value="TESTICULAR SOLUBLE ADENYLYL CYCLASE"/>
    <property type="match status" value="1"/>
</dbReference>
<dbReference type="Gene3D" id="3.40.50.300">
    <property type="entry name" value="P-loop containing nucleotide triphosphate hydrolases"/>
    <property type="match status" value="1"/>
</dbReference>
<dbReference type="GO" id="GO:0005737">
    <property type="term" value="C:cytoplasm"/>
    <property type="evidence" value="ECO:0007669"/>
    <property type="project" value="TreeGrafter"/>
</dbReference>
<keyword evidence="1" id="KW-0547">Nucleotide-binding</keyword>
<dbReference type="InterPro" id="IPR041664">
    <property type="entry name" value="AAA_16"/>
</dbReference>
<dbReference type="OrthoDB" id="5476461at2"/>
<dbReference type="InterPro" id="IPR000792">
    <property type="entry name" value="Tscrpt_reg_LuxR_C"/>
</dbReference>
<dbReference type="Gene3D" id="1.25.40.10">
    <property type="entry name" value="Tetratricopeptide repeat domain"/>
    <property type="match status" value="1"/>
</dbReference>
<reference evidence="4 5" key="1">
    <citation type="submission" date="2017-02" db="EMBL/GenBank/DDBJ databases">
        <authorList>
            <person name="Peterson S.W."/>
        </authorList>
    </citation>
    <scope>NUCLEOTIDE SEQUENCE [LARGE SCALE GENOMIC DNA]</scope>
    <source>
        <strain evidence="4 5">DSM 45154</strain>
    </source>
</reference>
<dbReference type="Gene3D" id="1.10.10.10">
    <property type="entry name" value="Winged helix-like DNA-binding domain superfamily/Winged helix DNA-binding domain"/>
    <property type="match status" value="1"/>
</dbReference>
<evidence type="ECO:0000256" key="1">
    <source>
        <dbReference type="ARBA" id="ARBA00022741"/>
    </source>
</evidence>
<dbReference type="SUPFAM" id="SSF46894">
    <property type="entry name" value="C-terminal effector domain of the bipartite response regulators"/>
    <property type="match status" value="1"/>
</dbReference>
<dbReference type="GO" id="GO:0006355">
    <property type="term" value="P:regulation of DNA-templated transcription"/>
    <property type="evidence" value="ECO:0007669"/>
    <property type="project" value="InterPro"/>
</dbReference>
<accession>A0A1T4MBY3</accession>
<evidence type="ECO:0000259" key="3">
    <source>
        <dbReference type="PROSITE" id="PS50043"/>
    </source>
</evidence>
<dbReference type="AlphaFoldDB" id="A0A1T4MBY3"/>